<dbReference type="RefSeq" id="WP_183300678.1">
    <property type="nucleotide sequence ID" value="NZ_JACHWF010000009.1"/>
</dbReference>
<protein>
    <recommendedName>
        <fullName evidence="1">Peptidase S74 domain-containing protein</fullName>
    </recommendedName>
</protein>
<accession>A0A7W4YUT5</accession>
<comment type="caution">
    <text evidence="2">The sequence shown here is derived from an EMBL/GenBank/DDBJ whole genome shotgun (WGS) entry which is preliminary data.</text>
</comment>
<evidence type="ECO:0000313" key="2">
    <source>
        <dbReference type="EMBL" id="MBB3010636.1"/>
    </source>
</evidence>
<dbReference type="InterPro" id="IPR011050">
    <property type="entry name" value="Pectin_lyase_fold/virulence"/>
</dbReference>
<evidence type="ECO:0000313" key="3">
    <source>
        <dbReference type="Proteomes" id="UP000578036"/>
    </source>
</evidence>
<dbReference type="InterPro" id="IPR036388">
    <property type="entry name" value="WH-like_DNA-bd_sf"/>
</dbReference>
<gene>
    <name evidence="2" type="ORF">FHX61_005317</name>
</gene>
<evidence type="ECO:0000259" key="1">
    <source>
        <dbReference type="PROSITE" id="PS51688"/>
    </source>
</evidence>
<dbReference type="Pfam" id="PF13884">
    <property type="entry name" value="Peptidase_S74"/>
    <property type="match status" value="1"/>
</dbReference>
<dbReference type="InterPro" id="IPR012334">
    <property type="entry name" value="Pectin_lyas_fold"/>
</dbReference>
<keyword evidence="3" id="KW-1185">Reference proteome</keyword>
<dbReference type="CDD" id="cd10144">
    <property type="entry name" value="Peptidase_S74_CIMCD"/>
    <property type="match status" value="1"/>
</dbReference>
<name>A0A7W4YUT5_9BURK</name>
<reference evidence="2 3" key="1">
    <citation type="submission" date="2020-08" db="EMBL/GenBank/DDBJ databases">
        <title>Genomic Encyclopedia of Type Strains, Phase IV (KMG-V): Genome sequencing to study the core and pangenomes of soil and plant-associated prokaryotes.</title>
        <authorList>
            <person name="Whitman W."/>
        </authorList>
    </citation>
    <scope>NUCLEOTIDE SEQUENCE [LARGE SCALE GENOMIC DNA]</scope>
    <source>
        <strain evidence="2 3">SLV-2362</strain>
    </source>
</reference>
<dbReference type="Gene3D" id="2.160.20.10">
    <property type="entry name" value="Single-stranded right-handed beta-helix, Pectin lyase-like"/>
    <property type="match status" value="1"/>
</dbReference>
<dbReference type="AlphaFoldDB" id="A0A7W4YUT5"/>
<dbReference type="Gene3D" id="1.10.10.10">
    <property type="entry name" value="Winged helix-like DNA-binding domain superfamily/Winged helix DNA-binding domain"/>
    <property type="match status" value="1"/>
</dbReference>
<dbReference type="EMBL" id="JACHWF010000009">
    <property type="protein sequence ID" value="MBB3010636.1"/>
    <property type="molecule type" value="Genomic_DNA"/>
</dbReference>
<feature type="domain" description="Peptidase S74" evidence="1">
    <location>
        <begin position="645"/>
        <end position="783"/>
    </location>
</feature>
<proteinExistence type="predicted"/>
<dbReference type="InterPro" id="IPR030392">
    <property type="entry name" value="S74_ICA"/>
</dbReference>
<organism evidence="2 3">
    <name type="scientific">Cupriavidus alkaliphilus</name>
    <dbReference type="NCBI Taxonomy" id="942866"/>
    <lineage>
        <taxon>Bacteria</taxon>
        <taxon>Pseudomonadati</taxon>
        <taxon>Pseudomonadota</taxon>
        <taxon>Betaproteobacteria</taxon>
        <taxon>Burkholderiales</taxon>
        <taxon>Burkholderiaceae</taxon>
        <taxon>Cupriavidus</taxon>
    </lineage>
</organism>
<dbReference type="PROSITE" id="PS51688">
    <property type="entry name" value="ICA"/>
    <property type="match status" value="1"/>
</dbReference>
<dbReference type="Proteomes" id="UP000578036">
    <property type="component" value="Unassembled WGS sequence"/>
</dbReference>
<dbReference type="SUPFAM" id="SSF51126">
    <property type="entry name" value="Pectin lyase-like"/>
    <property type="match status" value="1"/>
</dbReference>
<sequence length="783" mass="83249">METDHLLLRVDLQRTPTFPEQEANLKYLERIALEQAEGAEVSATAAGTARAAAESARDAANQSKFEAAQSKADAAASAVQALDAKQDIETLLGGASQPDAGALTGDEAMPTSRGTGLLKTTLTKIAQWVLQAYQGFTQNGAGAAARTVQDELRDRVSVRQFITTPVDGTTSNQAGIAAAVAYAYSVGAILEWPRGTYVSTESIPNFHDVTHIGKGVIKRGADIYRPSNSGSNLNTLYVSAAGTGDGLSASTSSTLNAVALAMKLAGPVLGGKWQIVLSAETHAAPAEWFSGLVTNDYIIFKGPDVAGGVPVAIVDAGGISGREQALRFVDGTKALLRDVRLINALATSVASGAIFDRKAQGRLENVHTLNTQWAGVNFNEAGDCVVVGGVFDGSTYGVRSYGGTIHSVGSATGRPQFKNCTGAGFIAQGASYGHVDFCDFIDCGVGISHVFQSHSASTDCTFTNCATAWQCDGNSTISPKNYTITGGARRERHRTSPNMADDQPYRFEAQFHPASGVNGRSAYGYTDWVVPNVKYQYSNNGTSAGFSLAGYASCTSLWESNGSTYLGLAAASTANTGIWFGDEVHAQRGEIKQNGGALLFAFSASNAFRMRSSDFAPFTDNTKTNGTASLRWSTVYAGTSTINTSDAREKQQVRDLSESERAVALRLKPLMRIFKFNDAVAQKGDAARWHAGILAQDVQAAFEAEGLDGFQYAVLCYDEWADEYEPIYAERHRVDAEGNPEIEADGQPAMELYDTGEKRLVVAAGNRYGVRYDELLAFIIAAL</sequence>